<dbReference type="Proteomes" id="UP000012960">
    <property type="component" value="Unplaced"/>
</dbReference>
<evidence type="ECO:0000313" key="4">
    <source>
        <dbReference type="EnsemblPlants" id="Ma04_p20320.1"/>
    </source>
</evidence>
<dbReference type="EMBL" id="HG996469">
    <property type="protein sequence ID" value="CAG1842838.1"/>
    <property type="molecule type" value="Genomic_DNA"/>
</dbReference>
<dbReference type="GO" id="GO:0016491">
    <property type="term" value="F:oxidoreductase activity"/>
    <property type="evidence" value="ECO:0007669"/>
    <property type="project" value="InterPro"/>
</dbReference>
<reference evidence="4" key="2">
    <citation type="submission" date="2021-05" db="UniProtKB">
        <authorList>
            <consortium name="EnsemblPlants"/>
        </authorList>
    </citation>
    <scope>IDENTIFICATION</scope>
    <source>
        <strain evidence="4">subsp. malaccensis</strain>
    </source>
</reference>
<dbReference type="GO" id="GO:0005507">
    <property type="term" value="F:copper ion binding"/>
    <property type="evidence" value="ECO:0007669"/>
    <property type="project" value="InterPro"/>
</dbReference>
<dbReference type="OMA" id="VESHKLH"/>
<protein>
    <submittedName>
        <fullName evidence="3">(wild Malaysian banana) hypothetical protein</fullName>
    </submittedName>
</protein>
<proteinExistence type="inferred from homology"/>
<dbReference type="InParanoid" id="A0A804IRV0"/>
<feature type="domain" description="Plastocyanin-like" evidence="2">
    <location>
        <begin position="7"/>
        <end position="74"/>
    </location>
</feature>
<dbReference type="PANTHER" id="PTHR11709">
    <property type="entry name" value="MULTI-COPPER OXIDASE"/>
    <property type="match status" value="1"/>
</dbReference>
<dbReference type="Gramene" id="Ma04_t20320.1">
    <property type="protein sequence ID" value="Ma04_p20320.1"/>
    <property type="gene ID" value="Ma04_g20320"/>
</dbReference>
<name>A0A804IRV0_MUSAM</name>
<dbReference type="SUPFAM" id="SSF49503">
    <property type="entry name" value="Cupredoxins"/>
    <property type="match status" value="1"/>
</dbReference>
<dbReference type="InterPro" id="IPR008972">
    <property type="entry name" value="Cupredoxin"/>
</dbReference>
<dbReference type="EnsemblPlants" id="Ma04_t20320.1">
    <property type="protein sequence ID" value="Ma04_p20320.1"/>
    <property type="gene ID" value="Ma04_g20320"/>
</dbReference>
<dbReference type="InterPro" id="IPR045087">
    <property type="entry name" value="Cu-oxidase_fam"/>
</dbReference>
<keyword evidence="5" id="KW-1185">Reference proteome</keyword>
<evidence type="ECO:0000313" key="5">
    <source>
        <dbReference type="Proteomes" id="UP000012960"/>
    </source>
</evidence>
<dbReference type="Gene3D" id="2.60.40.420">
    <property type="entry name" value="Cupredoxins - blue copper proteins"/>
    <property type="match status" value="1"/>
</dbReference>
<dbReference type="AlphaFoldDB" id="A0A804IRV0"/>
<dbReference type="PANTHER" id="PTHR11709:SF522">
    <property type="entry name" value="LACCASE-4"/>
    <property type="match status" value="1"/>
</dbReference>
<dbReference type="InterPro" id="IPR011706">
    <property type="entry name" value="Cu-oxidase_C"/>
</dbReference>
<accession>A0A804IRV0</accession>
<evidence type="ECO:0000313" key="3">
    <source>
        <dbReference type="EMBL" id="CAG1842838.1"/>
    </source>
</evidence>
<sequence length="77" mass="8700">MQDTSVLGVESHKLHLHGDNFIIEQGFDNYDLMNDPAKLNLVDLVERNTIDIPTSGWVVNRFLADNPGLSRLECIFS</sequence>
<reference evidence="3" key="1">
    <citation type="submission" date="2021-03" db="EMBL/GenBank/DDBJ databases">
        <authorList>
            <consortium name="Genoscope - CEA"/>
            <person name="William W."/>
        </authorList>
    </citation>
    <scope>NUCLEOTIDE SEQUENCE</scope>
    <source>
        <strain evidence="3">Doubled-haploid Pahang</strain>
    </source>
</reference>
<evidence type="ECO:0000256" key="1">
    <source>
        <dbReference type="ARBA" id="ARBA00010609"/>
    </source>
</evidence>
<evidence type="ECO:0000259" key="2">
    <source>
        <dbReference type="Pfam" id="PF07731"/>
    </source>
</evidence>
<organism evidence="4 5">
    <name type="scientific">Musa acuminata subsp. malaccensis</name>
    <name type="common">Wild banana</name>
    <name type="synonym">Musa malaccensis</name>
    <dbReference type="NCBI Taxonomy" id="214687"/>
    <lineage>
        <taxon>Eukaryota</taxon>
        <taxon>Viridiplantae</taxon>
        <taxon>Streptophyta</taxon>
        <taxon>Embryophyta</taxon>
        <taxon>Tracheophyta</taxon>
        <taxon>Spermatophyta</taxon>
        <taxon>Magnoliopsida</taxon>
        <taxon>Liliopsida</taxon>
        <taxon>Zingiberales</taxon>
        <taxon>Musaceae</taxon>
        <taxon>Musa</taxon>
    </lineage>
</organism>
<gene>
    <name evidence="3" type="ORF">GSMUA_126330.1</name>
</gene>
<dbReference type="Pfam" id="PF07731">
    <property type="entry name" value="Cu-oxidase_2"/>
    <property type="match status" value="1"/>
</dbReference>
<comment type="similarity">
    <text evidence="1">Belongs to the multicopper oxidase family.</text>
</comment>